<keyword evidence="1" id="KW-0472">Membrane</keyword>
<feature type="transmembrane region" description="Helical" evidence="1">
    <location>
        <begin position="35"/>
        <end position="52"/>
    </location>
</feature>
<name>A0A2A2AW89_9BURK</name>
<evidence type="ECO:0000256" key="1">
    <source>
        <dbReference type="SAM" id="Phobius"/>
    </source>
</evidence>
<dbReference type="Proteomes" id="UP000218439">
    <property type="component" value="Unassembled WGS sequence"/>
</dbReference>
<keyword evidence="1" id="KW-0812">Transmembrane</keyword>
<proteinExistence type="predicted"/>
<dbReference type="RefSeq" id="WP_095552584.1">
    <property type="nucleotide sequence ID" value="NZ_NSJE01000022.1"/>
</dbReference>
<feature type="transmembrane region" description="Helical" evidence="1">
    <location>
        <begin position="6"/>
        <end position="23"/>
    </location>
</feature>
<organism evidence="2 3">
    <name type="scientific">Vandammella animalimorsus</name>
    <dbReference type="NCBI Taxonomy" id="2029117"/>
    <lineage>
        <taxon>Bacteria</taxon>
        <taxon>Pseudomonadati</taxon>
        <taxon>Pseudomonadota</taxon>
        <taxon>Betaproteobacteria</taxon>
        <taxon>Burkholderiales</taxon>
        <taxon>Comamonadaceae</taxon>
        <taxon>Vandammella</taxon>
    </lineage>
</organism>
<keyword evidence="1" id="KW-1133">Transmembrane helix</keyword>
<gene>
    <name evidence="2" type="ORF">CK621_11880</name>
</gene>
<accession>A0A2A2AW89</accession>
<evidence type="ECO:0000313" key="3">
    <source>
        <dbReference type="Proteomes" id="UP000218439"/>
    </source>
</evidence>
<comment type="caution">
    <text evidence="2">The sequence shown here is derived from an EMBL/GenBank/DDBJ whole genome shotgun (WGS) entry which is preliminary data.</text>
</comment>
<dbReference type="AlphaFoldDB" id="A0A2A2AW89"/>
<reference evidence="2 3" key="1">
    <citation type="submission" date="2017-08" db="EMBL/GenBank/DDBJ databases">
        <title>WGS of Clinical strains of the CDC Group NO-1 linked to zoonotic infections in humans.</title>
        <authorList>
            <person name="Bernier A.-M."/>
            <person name="Bernard K."/>
        </authorList>
    </citation>
    <scope>NUCLEOTIDE SEQUENCE [LARGE SCALE GENOMIC DNA]</scope>
    <source>
        <strain evidence="2 3">NML120219</strain>
    </source>
</reference>
<evidence type="ECO:0000313" key="2">
    <source>
        <dbReference type="EMBL" id="PAT41919.1"/>
    </source>
</evidence>
<sequence>MDAILFVFVWLCYLGLSLWLARIFNRWARGEKHRFRYPGVIVMLVMWLPVLWDAPLQEMKYRKLCREEAGLTVFKTPEQWDQEHGGLLKTLTPVKEVTSVEISKDHSRYFLNERFAFDSVSTPIGYRLIERRKEVIDLIDGEVMIRFLDFDAGPLHHIPSFGRIWLNKPSCRYNKEIPRSSEILSMRSKFSSMESKFSGR</sequence>
<dbReference type="EMBL" id="NSJE01000022">
    <property type="protein sequence ID" value="PAT41919.1"/>
    <property type="molecule type" value="Genomic_DNA"/>
</dbReference>
<protein>
    <submittedName>
        <fullName evidence="2">Uncharacterized protein</fullName>
    </submittedName>
</protein>